<sequence>MSAPLAATAEVAAVRELAAELAAITTRPWTLMEVCGGQTHAIVRWGLDQLLPPGLRLIHGPGCPVCVTPAATIDAARALARRPEVILCSYGDMLRVPGAAADGGPGDLLGVRAEGGDVRLLTSPLEALALARRHPDRQVVFLAVGFETTAPATALLVRQAMAAGAANLSLLAAHVRVPPAMAAILAAEGNQVQGFLAAGHVCAVMGTTELEDLADRQRVPVVVSGFEPLDLMRGLVACVRQLERGEARVANAYGRVVRQQGNPEARGLLESVFEPVDRPWRGFGVIPGGGLGLRAPFRHLEARARFPGLPGGPEEGADPGAEAGAEGVCISGRILQGRARPMDCPAFGTTCTPEHPLGAPMVSSEGACAAYHRYGRRG</sequence>
<dbReference type="NCBIfam" id="TIGR00075">
    <property type="entry name" value="hypD"/>
    <property type="match status" value="1"/>
</dbReference>
<dbReference type="PANTHER" id="PTHR30149">
    <property type="entry name" value="HYDROGENASE PROTEIN ASSEMBLY PROTEIN HYPD"/>
    <property type="match status" value="1"/>
</dbReference>
<dbReference type="PANTHER" id="PTHR30149:SF0">
    <property type="entry name" value="HYDROGENASE MATURATION FACTOR HYPD"/>
    <property type="match status" value="1"/>
</dbReference>
<dbReference type="RefSeq" id="WP_323305931.1">
    <property type="nucleotide sequence ID" value="NZ_JAYGHX010000007.1"/>
</dbReference>
<proteinExistence type="inferred from homology"/>
<dbReference type="Pfam" id="PF01924">
    <property type="entry name" value="HypD"/>
    <property type="match status" value="1"/>
</dbReference>
<keyword evidence="5" id="KW-1185">Reference proteome</keyword>
<name>A0ABU5RVY1_9CYAN</name>
<evidence type="ECO:0000313" key="4">
    <source>
        <dbReference type="EMBL" id="MEA5391951.1"/>
    </source>
</evidence>
<evidence type="ECO:0000313" key="5">
    <source>
        <dbReference type="Proteomes" id="UP001304461"/>
    </source>
</evidence>
<protein>
    <submittedName>
        <fullName evidence="4">Hydrogenase formation protein HypD</fullName>
    </submittedName>
</protein>
<dbReference type="Proteomes" id="UP001304461">
    <property type="component" value="Unassembled WGS sequence"/>
</dbReference>
<dbReference type="Gene3D" id="6.10.20.100">
    <property type="match status" value="1"/>
</dbReference>
<dbReference type="EMBL" id="JAYGHX010000007">
    <property type="protein sequence ID" value="MEA5391951.1"/>
    <property type="molecule type" value="Genomic_DNA"/>
</dbReference>
<evidence type="ECO:0000256" key="3">
    <source>
        <dbReference type="ARBA" id="ARBA00023004"/>
    </source>
</evidence>
<evidence type="ECO:0000256" key="2">
    <source>
        <dbReference type="ARBA" id="ARBA00022723"/>
    </source>
</evidence>
<accession>A0ABU5RVY1</accession>
<evidence type="ECO:0000256" key="1">
    <source>
        <dbReference type="ARBA" id="ARBA00007888"/>
    </source>
</evidence>
<comment type="caution">
    <text evidence="4">The sequence shown here is derived from an EMBL/GenBank/DDBJ whole genome shotgun (WGS) entry which is preliminary data.</text>
</comment>
<comment type="similarity">
    <text evidence="1">Belongs to the HypD family.</text>
</comment>
<organism evidence="4 5">
    <name type="scientific">Cyanobium gracile UHCC 0139</name>
    <dbReference type="NCBI Taxonomy" id="3110308"/>
    <lineage>
        <taxon>Bacteria</taxon>
        <taxon>Bacillati</taxon>
        <taxon>Cyanobacteriota</taxon>
        <taxon>Cyanophyceae</taxon>
        <taxon>Synechococcales</taxon>
        <taxon>Prochlorococcaceae</taxon>
        <taxon>Cyanobium</taxon>
    </lineage>
</organism>
<dbReference type="InterPro" id="IPR042243">
    <property type="entry name" value="HypD_1"/>
</dbReference>
<dbReference type="InterPro" id="IPR042244">
    <property type="entry name" value="HypD_2_sf"/>
</dbReference>
<dbReference type="PIRSF" id="PIRSF005622">
    <property type="entry name" value="Hydrgn_mat_hypD"/>
    <property type="match status" value="1"/>
</dbReference>
<keyword evidence="2" id="KW-0479">Metal-binding</keyword>
<gene>
    <name evidence="4" type="primary">hypD</name>
    <name evidence="4" type="ORF">VB738_11860</name>
</gene>
<keyword evidence="3" id="KW-0408">Iron</keyword>
<dbReference type="InterPro" id="IPR002780">
    <property type="entry name" value="Hyd_form_HypD"/>
</dbReference>
<dbReference type="Gene3D" id="3.40.50.11740">
    <property type="entry name" value="HypD, alpha/beta domain 2"/>
    <property type="match status" value="2"/>
</dbReference>
<reference evidence="4 5" key="1">
    <citation type="submission" date="2023-12" db="EMBL/GenBank/DDBJ databases">
        <title>Baltic Sea Cyanobacteria.</title>
        <authorList>
            <person name="Delbaje E."/>
            <person name="Fewer D.P."/>
            <person name="Shishido T.K."/>
        </authorList>
    </citation>
    <scope>NUCLEOTIDE SEQUENCE [LARGE SCALE GENOMIC DNA]</scope>
    <source>
        <strain evidence="4 5">UHCC 0139</strain>
    </source>
</reference>